<comment type="caution">
    <text evidence="1">The sequence shown here is derived from an EMBL/GenBank/DDBJ whole genome shotgun (WGS) entry which is preliminary data.</text>
</comment>
<reference evidence="1 2" key="1">
    <citation type="submission" date="2018-03" db="EMBL/GenBank/DDBJ databases">
        <title>Novel Streptomyces sp. from soil.</title>
        <authorList>
            <person name="Tan G.Y.A."/>
            <person name="Lee Z.Y."/>
        </authorList>
    </citation>
    <scope>NUCLEOTIDE SEQUENCE [LARGE SCALE GENOMIC DNA]</scope>
    <source>
        <strain evidence="1 2">ST5x</strain>
    </source>
</reference>
<dbReference type="RefSeq" id="WP_105868499.1">
    <property type="nucleotide sequence ID" value="NZ_PVLV01000121.1"/>
</dbReference>
<gene>
    <name evidence="1" type="ORF">C6N75_09880</name>
</gene>
<accession>A0A2S9PYF3</accession>
<dbReference type="AlphaFoldDB" id="A0A2S9PYF3"/>
<dbReference type="Proteomes" id="UP000239322">
    <property type="component" value="Unassembled WGS sequence"/>
</dbReference>
<dbReference type="EMBL" id="PVLV01000121">
    <property type="protein sequence ID" value="PRH79383.1"/>
    <property type="molecule type" value="Genomic_DNA"/>
</dbReference>
<sequence>MEHETLGAMWERAKMDRLHLVVTAALPNPELGCNIEMTGHVIGRGSKYSIYFPETREFIEDVRAEWITDARLIAPSSEEAES</sequence>
<proteinExistence type="predicted"/>
<organism evidence="1 2">
    <name type="scientific">Streptomyces solincola</name>
    <dbReference type="NCBI Taxonomy" id="2100817"/>
    <lineage>
        <taxon>Bacteria</taxon>
        <taxon>Bacillati</taxon>
        <taxon>Actinomycetota</taxon>
        <taxon>Actinomycetes</taxon>
        <taxon>Kitasatosporales</taxon>
        <taxon>Streptomycetaceae</taxon>
        <taxon>Streptomyces</taxon>
    </lineage>
</organism>
<protein>
    <submittedName>
        <fullName evidence="1">Uncharacterized protein</fullName>
    </submittedName>
</protein>
<evidence type="ECO:0000313" key="2">
    <source>
        <dbReference type="Proteomes" id="UP000239322"/>
    </source>
</evidence>
<evidence type="ECO:0000313" key="1">
    <source>
        <dbReference type="EMBL" id="PRH79383.1"/>
    </source>
</evidence>
<name>A0A2S9PYF3_9ACTN</name>
<keyword evidence="2" id="KW-1185">Reference proteome</keyword>